<dbReference type="Proteomes" id="UP000184386">
    <property type="component" value="Unassembled WGS sequence"/>
</dbReference>
<dbReference type="AlphaFoldDB" id="A0A1M6NTS1"/>
<dbReference type="InterPro" id="IPR025144">
    <property type="entry name" value="DUF4085"/>
</dbReference>
<sequence>MKYLTKEWYELCQRTWLHFGMKVNDGAAVYDEALYLRLYRRKEKEFVKIQREIYDADPRFALEQDGCTITPFYIFANGEEIDVEDKIVYHMPSDEREHILKRIEEYDVRPPFDVLKCREEFRSIQETVKIREAEEKIPHELLQQIADMRVFSLGYCTKEVLKQLKRYSNENEKKMKHVLSENSEARMAESIPKSIKENFGFHDCRVKEFTIDKNKNIVIRLDTRGGFTDLNKITFVSPDIIKQEEHIMGSVWLYEELYRRDNGYEAHVLLAGEAMLDLIISCEDIVIDKE</sequence>
<organism evidence="1 2">
    <name type="scientific">Anaerocolumna jejuensis DSM 15929</name>
    <dbReference type="NCBI Taxonomy" id="1121322"/>
    <lineage>
        <taxon>Bacteria</taxon>
        <taxon>Bacillati</taxon>
        <taxon>Bacillota</taxon>
        <taxon>Clostridia</taxon>
        <taxon>Lachnospirales</taxon>
        <taxon>Lachnospiraceae</taxon>
        <taxon>Anaerocolumna</taxon>
    </lineage>
</organism>
<dbReference type="Pfam" id="PF13315">
    <property type="entry name" value="DUF4085"/>
    <property type="match status" value="1"/>
</dbReference>
<gene>
    <name evidence="1" type="ORF">SAMN02745136_01445</name>
</gene>
<evidence type="ECO:0000313" key="1">
    <source>
        <dbReference type="EMBL" id="SHJ99040.1"/>
    </source>
</evidence>
<evidence type="ECO:0000313" key="2">
    <source>
        <dbReference type="Proteomes" id="UP000184386"/>
    </source>
</evidence>
<proteinExistence type="predicted"/>
<dbReference type="EMBL" id="FRAC01000008">
    <property type="protein sequence ID" value="SHJ99040.1"/>
    <property type="molecule type" value="Genomic_DNA"/>
</dbReference>
<protein>
    <recommendedName>
        <fullName evidence="3">DUF4085 family protein</fullName>
    </recommendedName>
</protein>
<dbReference type="RefSeq" id="WP_073274300.1">
    <property type="nucleotide sequence ID" value="NZ_FRAC01000008.1"/>
</dbReference>
<keyword evidence="2" id="KW-1185">Reference proteome</keyword>
<evidence type="ECO:0008006" key="3">
    <source>
        <dbReference type="Google" id="ProtNLM"/>
    </source>
</evidence>
<dbReference type="OrthoDB" id="2563891at2"/>
<reference evidence="1 2" key="1">
    <citation type="submission" date="2016-11" db="EMBL/GenBank/DDBJ databases">
        <authorList>
            <person name="Jaros S."/>
            <person name="Januszkiewicz K."/>
            <person name="Wedrychowicz H."/>
        </authorList>
    </citation>
    <scope>NUCLEOTIDE SEQUENCE [LARGE SCALE GENOMIC DNA]</scope>
    <source>
        <strain evidence="1 2">DSM 15929</strain>
    </source>
</reference>
<accession>A0A1M6NTS1</accession>
<name>A0A1M6NTS1_9FIRM</name>